<dbReference type="Pfam" id="PF02872">
    <property type="entry name" value="5_nucleotid_C"/>
    <property type="match status" value="1"/>
</dbReference>
<organism evidence="6 7">
    <name type="scientific">Archangium minus</name>
    <dbReference type="NCBI Taxonomy" id="83450"/>
    <lineage>
        <taxon>Bacteria</taxon>
        <taxon>Pseudomonadati</taxon>
        <taxon>Myxococcota</taxon>
        <taxon>Myxococcia</taxon>
        <taxon>Myxococcales</taxon>
        <taxon>Cystobacterineae</taxon>
        <taxon>Archangiaceae</taxon>
        <taxon>Archangium</taxon>
    </lineage>
</organism>
<keyword evidence="2" id="KW-0378">Hydrolase</keyword>
<keyword evidence="1" id="KW-0732">Signal</keyword>
<evidence type="ECO:0000259" key="4">
    <source>
        <dbReference type="Pfam" id="PF00149"/>
    </source>
</evidence>
<dbReference type="InterPro" id="IPR008334">
    <property type="entry name" value="5'-Nucleotdase_C"/>
</dbReference>
<keyword evidence="7" id="KW-1185">Reference proteome</keyword>
<dbReference type="EMBL" id="CP043494">
    <property type="protein sequence ID" value="WNG50631.1"/>
    <property type="molecule type" value="Genomic_DNA"/>
</dbReference>
<dbReference type="SUPFAM" id="SSF56300">
    <property type="entry name" value="Metallo-dependent phosphatases"/>
    <property type="match status" value="1"/>
</dbReference>
<gene>
    <name evidence="6" type="ORF">F0U60_45770</name>
</gene>
<dbReference type="PANTHER" id="PTHR11575:SF24">
    <property type="entry name" value="5'-NUCLEOTIDASE"/>
    <property type="match status" value="1"/>
</dbReference>
<name>A0ABY9X5F8_9BACT</name>
<accession>A0ABY9X5F8</accession>
<evidence type="ECO:0000313" key="7">
    <source>
        <dbReference type="Proteomes" id="UP001611383"/>
    </source>
</evidence>
<dbReference type="Proteomes" id="UP001611383">
    <property type="component" value="Chromosome"/>
</dbReference>
<dbReference type="InterPro" id="IPR004843">
    <property type="entry name" value="Calcineurin-like_PHP"/>
</dbReference>
<dbReference type="Gene3D" id="3.60.21.10">
    <property type="match status" value="1"/>
</dbReference>
<evidence type="ECO:0000256" key="2">
    <source>
        <dbReference type="RuleBase" id="RU362119"/>
    </source>
</evidence>
<evidence type="ECO:0000313" key="6">
    <source>
        <dbReference type="EMBL" id="WNG50631.1"/>
    </source>
</evidence>
<dbReference type="SUPFAM" id="SSF55816">
    <property type="entry name" value="5'-nucleotidase (syn. UDP-sugar hydrolase), C-terminal domain"/>
    <property type="match status" value="1"/>
</dbReference>
<protein>
    <submittedName>
        <fullName evidence="6">Bifunctional metallophosphatase/5'-nucleotidase</fullName>
    </submittedName>
</protein>
<sequence>MTFPFRSVESRANPETCGNPRVVRDRSQRMRPLLLTAALLLSCAHTQPVPSPRQVHVQVLAINDFHGNLAPPPGSAGEIRTGKNPDGSPLKVKTGGASFLARHLAELRASQPENTLVVSAGDLIGASPVVSSLFHDEPTIEAMNLAGLTLNAVGNHELDEGATELKRMQTGGCHPVDGCQDGTPFEGAKFQFLAANVVDPQGHTLFPPYAIREFEGVKVAVIGMTLEGTAEIVDSAGIQGLQFRDEADTVNALVPELRKQGVRTLLVLVHEGGVQTGAYDGCEGISGPIVDIVHRLDPEVDAVLSGHTHQSYNCVINGKRVTSAASYGRLITDLDLVLDAATGDVVESTARTVLVTRDGEGSPELQALIDRYDRLAAPLRDRILGQVTAPLEQPDDKRWPSGESTLGNTLADVQLEATKDAGAQVAFMNPGGIRGDLDAGDVTYGEAYTLQPFGNTLVTLTLTGAQLHTLLEQQWEGSYVRILQPSRGFSYTWKASAPVGQKVDPASIRLNGAPVKPAGRYRVTVNSFLAGGGDGFRVLAEGTERRGGVVDLDALEAWLKARSPRAPPETNRITRVE</sequence>
<dbReference type="PRINTS" id="PR01607">
    <property type="entry name" value="APYRASEFAMLY"/>
</dbReference>
<comment type="similarity">
    <text evidence="2">Belongs to the 5'-nucleotidase family.</text>
</comment>
<evidence type="ECO:0000256" key="3">
    <source>
        <dbReference type="SAM" id="MobiDB-lite"/>
    </source>
</evidence>
<evidence type="ECO:0000259" key="5">
    <source>
        <dbReference type="Pfam" id="PF02872"/>
    </source>
</evidence>
<feature type="domain" description="Calcineurin-like phosphoesterase" evidence="4">
    <location>
        <begin position="59"/>
        <end position="310"/>
    </location>
</feature>
<dbReference type="InterPro" id="IPR036907">
    <property type="entry name" value="5'-Nucleotdase_C_sf"/>
</dbReference>
<dbReference type="Pfam" id="PF00149">
    <property type="entry name" value="Metallophos"/>
    <property type="match status" value="1"/>
</dbReference>
<dbReference type="PANTHER" id="PTHR11575">
    <property type="entry name" value="5'-NUCLEOTIDASE-RELATED"/>
    <property type="match status" value="1"/>
</dbReference>
<dbReference type="InterPro" id="IPR029052">
    <property type="entry name" value="Metallo-depent_PP-like"/>
</dbReference>
<reference evidence="6 7" key="1">
    <citation type="submission" date="2019-08" db="EMBL/GenBank/DDBJ databases">
        <title>Archangium and Cystobacter genomes.</title>
        <authorList>
            <person name="Chen I.-C.K."/>
            <person name="Wielgoss S."/>
        </authorList>
    </citation>
    <scope>NUCLEOTIDE SEQUENCE [LARGE SCALE GENOMIC DNA]</scope>
    <source>
        <strain evidence="6 7">Cbm 6</strain>
    </source>
</reference>
<keyword evidence="2" id="KW-0547">Nucleotide-binding</keyword>
<dbReference type="InterPro" id="IPR006179">
    <property type="entry name" value="5_nucleotidase/apyrase"/>
</dbReference>
<feature type="domain" description="5'-Nucleotidase C-terminal" evidence="5">
    <location>
        <begin position="395"/>
        <end position="541"/>
    </location>
</feature>
<dbReference type="Gene3D" id="3.90.780.10">
    <property type="entry name" value="5'-Nucleotidase, C-terminal domain"/>
    <property type="match status" value="1"/>
</dbReference>
<evidence type="ECO:0000256" key="1">
    <source>
        <dbReference type="ARBA" id="ARBA00022729"/>
    </source>
</evidence>
<proteinExistence type="inferred from homology"/>
<feature type="region of interest" description="Disordered" evidence="3">
    <location>
        <begin position="1"/>
        <end position="21"/>
    </location>
</feature>